<dbReference type="Pfam" id="PF00501">
    <property type="entry name" value="AMP-binding"/>
    <property type="match status" value="1"/>
</dbReference>
<dbReference type="InterPro" id="IPR020845">
    <property type="entry name" value="AMP-binding_CS"/>
</dbReference>
<dbReference type="Pfam" id="PF13193">
    <property type="entry name" value="AMP-binding_C"/>
    <property type="match status" value="1"/>
</dbReference>
<dbReference type="Proteomes" id="UP000182938">
    <property type="component" value="Chromosome"/>
</dbReference>
<evidence type="ECO:0000313" key="3">
    <source>
        <dbReference type="EMBL" id="APH02419.1"/>
    </source>
</evidence>
<dbReference type="PANTHER" id="PTHR43201">
    <property type="entry name" value="ACYL-COA SYNTHETASE"/>
    <property type="match status" value="1"/>
</dbReference>
<feature type="domain" description="AMP-dependent synthetase/ligase" evidence="1">
    <location>
        <begin position="35"/>
        <end position="396"/>
    </location>
</feature>
<keyword evidence="4" id="KW-1185">Reference proteome</keyword>
<dbReference type="Gene3D" id="3.30.300.30">
    <property type="match status" value="1"/>
</dbReference>
<reference evidence="3 4" key="1">
    <citation type="submission" date="2015-11" db="EMBL/GenBank/DDBJ databases">
        <authorList>
            <person name="Zhang Y."/>
            <person name="Guo Z."/>
        </authorList>
    </citation>
    <scope>NUCLEOTIDE SEQUENCE [LARGE SCALE GENOMIC DNA]</scope>
    <source>
        <strain evidence="3 4">YFY001</strain>
    </source>
</reference>
<dbReference type="RefSeq" id="WP_083546189.1">
    <property type="nucleotide sequence ID" value="NZ_CP013290.1"/>
</dbReference>
<dbReference type="SUPFAM" id="SSF56801">
    <property type="entry name" value="Acetyl-CoA synthetase-like"/>
    <property type="match status" value="1"/>
</dbReference>
<evidence type="ECO:0000313" key="4">
    <source>
        <dbReference type="Proteomes" id="UP000182938"/>
    </source>
</evidence>
<dbReference type="Gene3D" id="3.40.50.12780">
    <property type="entry name" value="N-terminal domain of ligase-like"/>
    <property type="match status" value="1"/>
</dbReference>
<dbReference type="KEGG" id="jte:ASJ30_13500"/>
<feature type="domain" description="AMP-binding enzyme C-terminal" evidence="2">
    <location>
        <begin position="447"/>
        <end position="524"/>
    </location>
</feature>
<dbReference type="InterPro" id="IPR042099">
    <property type="entry name" value="ANL_N_sf"/>
</dbReference>
<name>A0A1L3MJ82_9MICO</name>
<organism evidence="3 4">
    <name type="scientific">Janibacter indicus</name>
    <dbReference type="NCBI Taxonomy" id="857417"/>
    <lineage>
        <taxon>Bacteria</taxon>
        <taxon>Bacillati</taxon>
        <taxon>Actinomycetota</taxon>
        <taxon>Actinomycetes</taxon>
        <taxon>Micrococcales</taxon>
        <taxon>Intrasporangiaceae</taxon>
        <taxon>Janibacter</taxon>
    </lineage>
</organism>
<evidence type="ECO:0000259" key="1">
    <source>
        <dbReference type="Pfam" id="PF00501"/>
    </source>
</evidence>
<proteinExistence type="predicted"/>
<dbReference type="EMBL" id="CP013290">
    <property type="protein sequence ID" value="APH02419.1"/>
    <property type="molecule type" value="Genomic_DNA"/>
</dbReference>
<accession>A0A1L3MJ82</accession>
<dbReference type="InterPro" id="IPR025110">
    <property type="entry name" value="AMP-bd_C"/>
</dbReference>
<dbReference type="GO" id="GO:0006631">
    <property type="term" value="P:fatty acid metabolic process"/>
    <property type="evidence" value="ECO:0007669"/>
    <property type="project" value="TreeGrafter"/>
</dbReference>
<protein>
    <submittedName>
        <fullName evidence="3">Cyclohexanecarboxylate-CoA ligase</fullName>
    </submittedName>
</protein>
<dbReference type="PANTHER" id="PTHR43201:SF32">
    <property type="entry name" value="2-SUCCINYLBENZOATE--COA LIGASE, CHLOROPLASTIC_PEROXISOMAL"/>
    <property type="match status" value="1"/>
</dbReference>
<keyword evidence="3" id="KW-0436">Ligase</keyword>
<evidence type="ECO:0000259" key="2">
    <source>
        <dbReference type="Pfam" id="PF13193"/>
    </source>
</evidence>
<dbReference type="AlphaFoldDB" id="A0A1L3MJ82"/>
<gene>
    <name evidence="3" type="ORF">ASJ30_13500</name>
</gene>
<dbReference type="GO" id="GO:0031956">
    <property type="term" value="F:medium-chain fatty acid-CoA ligase activity"/>
    <property type="evidence" value="ECO:0007669"/>
    <property type="project" value="TreeGrafter"/>
</dbReference>
<dbReference type="PROSITE" id="PS00455">
    <property type="entry name" value="AMP_BINDING"/>
    <property type="match status" value="1"/>
</dbReference>
<dbReference type="InterPro" id="IPR000873">
    <property type="entry name" value="AMP-dep_synth/lig_dom"/>
</dbReference>
<sequence>MTVDSATQTPHDPQTVTAEDFTWLIRGRSWCGLVAERAATTPDGTFLIDAEGTELTFAEFEHTVDRVAAALAAQGVGPGSVVAWQLPTRTSTALVMSALRRLDAVQAPIIHLYREREVRAALEAVSPDYFIVPGEWGGFDFSQMARDIAADGGPHPELIEVGHAAPESDETHRLPRVPSSDEDGEQVRWIYFTSGSSGVPKGARHTDATILVGSLGFAGLGRMGARPAEVSAMLFPVAHIGGAIYQINALAAGFPVVVLEGFHPAQVVEQFAKHQVTSTGGAPAMYASLMAMQKASPQPIFPTLTLLKGGGAPCPPEYVDQAREVLDLVIAHDYGMTEVPMIAAADPLTDPAVLRLTDGIVCPGNEVRIVDMDDTPVGEGEEGSVEVRGGAVCHGYTDESKNAENFTEDGWFRTGDLGRFHPTGHIEVVGRIKDMIIRKGEKIAPMEIEEMLSRYPGVAEAAVVGLPDDERGERVCAFVVMSPGSKVPTLHDLTSHLSELGLMRQKLPEQLELLPELPRTGLSKVAKAQLRTQFSDADTHNEGDTA</sequence>
<dbReference type="InterPro" id="IPR045851">
    <property type="entry name" value="AMP-bd_C_sf"/>
</dbReference>